<accession>A0ABQ8NLC0</accession>
<evidence type="ECO:0000256" key="3">
    <source>
        <dbReference type="ARBA" id="ARBA00022723"/>
    </source>
</evidence>
<dbReference type="Gene3D" id="1.50.10.160">
    <property type="match status" value="1"/>
</dbReference>
<dbReference type="SUPFAM" id="SSF48239">
    <property type="entry name" value="Terpenoid cyclases/Protein prenyltransferases"/>
    <property type="match status" value="2"/>
</dbReference>
<dbReference type="Proteomes" id="UP001059893">
    <property type="component" value="Unassembled WGS sequence"/>
</dbReference>
<keyword evidence="3" id="KW-0479">Metal-binding</keyword>
<comment type="caution">
    <text evidence="8">The sequence shown here is derived from an EMBL/GenBank/DDBJ whole genome shotgun (WGS) entry which is preliminary data.</text>
</comment>
<dbReference type="PIRSF" id="PIRSF036498">
    <property type="entry name" value="Ent-kaurene_synthase_fungi"/>
    <property type="match status" value="1"/>
</dbReference>
<comment type="similarity">
    <text evidence="2">Belongs to the terpene synthase family.</text>
</comment>
<dbReference type="Gene3D" id="1.50.10.20">
    <property type="match status" value="1"/>
</dbReference>
<evidence type="ECO:0000256" key="4">
    <source>
        <dbReference type="ARBA" id="ARBA00022842"/>
    </source>
</evidence>
<gene>
    <name evidence="8" type="ORF">MCOR33_005161</name>
</gene>
<evidence type="ECO:0000256" key="2">
    <source>
        <dbReference type="ARBA" id="ARBA00006333"/>
    </source>
</evidence>
<protein>
    <recommendedName>
        <fullName evidence="10">Ent-kaurene synthase</fullName>
    </recommendedName>
</protein>
<dbReference type="InterPro" id="IPR050148">
    <property type="entry name" value="Terpene_synthase-like"/>
</dbReference>
<evidence type="ECO:0000256" key="5">
    <source>
        <dbReference type="ARBA" id="ARBA00023235"/>
    </source>
</evidence>
<dbReference type="PANTHER" id="PTHR31739:SF25">
    <property type="entry name" value="(E,E)-GERANYLLINALOOL SYNTHASE"/>
    <property type="match status" value="1"/>
</dbReference>
<keyword evidence="5" id="KW-0413">Isomerase</keyword>
<evidence type="ECO:0000256" key="7">
    <source>
        <dbReference type="SAM" id="MobiDB-lite"/>
    </source>
</evidence>
<feature type="region of interest" description="Disordered" evidence="7">
    <location>
        <begin position="688"/>
        <end position="720"/>
    </location>
</feature>
<reference evidence="8" key="1">
    <citation type="submission" date="2021-01" db="EMBL/GenBank/DDBJ databases">
        <title>Deciphering the adaptive evolutionary patterns associated with biogeogrpahic diversity in the finger millet blast pathogen Magnaporthe oryzae in Eastern Africa.</title>
        <authorList>
            <person name="Onyema G."/>
            <person name="Shittu T.A."/>
            <person name="Dodsworth S."/>
            <person name="Devilliers S."/>
            <person name="Muthumeenakshi S."/>
            <person name="Sreenivasaprasad S."/>
        </authorList>
    </citation>
    <scope>NUCLEOTIDE SEQUENCE</scope>
    <source>
        <strain evidence="8">D15/s37</strain>
    </source>
</reference>
<evidence type="ECO:0000313" key="8">
    <source>
        <dbReference type="EMBL" id="KAI6298776.1"/>
    </source>
</evidence>
<feature type="compositionally biased region" description="Polar residues" evidence="7">
    <location>
        <begin position="698"/>
        <end position="713"/>
    </location>
</feature>
<comment type="cofactor">
    <cofactor evidence="1">
        <name>Mg(2+)</name>
        <dbReference type="ChEBI" id="CHEBI:18420"/>
    </cofactor>
</comment>
<keyword evidence="4" id="KW-0460">Magnesium</keyword>
<dbReference type="EMBL" id="JABSND010000082">
    <property type="protein sequence ID" value="KAI6298776.1"/>
    <property type="molecule type" value="Genomic_DNA"/>
</dbReference>
<evidence type="ECO:0000313" key="9">
    <source>
        <dbReference type="Proteomes" id="UP001059893"/>
    </source>
</evidence>
<dbReference type="PANTHER" id="PTHR31739">
    <property type="entry name" value="ENT-COPALYL DIPHOSPHATE SYNTHASE, CHLOROPLASTIC"/>
    <property type="match status" value="1"/>
</dbReference>
<evidence type="ECO:0000256" key="1">
    <source>
        <dbReference type="ARBA" id="ARBA00001946"/>
    </source>
</evidence>
<proteinExistence type="inferred from homology"/>
<evidence type="ECO:0000256" key="6">
    <source>
        <dbReference type="ARBA" id="ARBA00023239"/>
    </source>
</evidence>
<evidence type="ECO:0008006" key="10">
    <source>
        <dbReference type="Google" id="ProtNLM"/>
    </source>
</evidence>
<keyword evidence="6" id="KW-0456">Lyase</keyword>
<organism evidence="8 9">
    <name type="scientific">Pyricularia grisea</name>
    <name type="common">Crabgrass-specific blast fungus</name>
    <name type="synonym">Magnaporthe grisea</name>
    <dbReference type="NCBI Taxonomy" id="148305"/>
    <lineage>
        <taxon>Eukaryota</taxon>
        <taxon>Fungi</taxon>
        <taxon>Dikarya</taxon>
        <taxon>Ascomycota</taxon>
        <taxon>Pezizomycotina</taxon>
        <taxon>Sordariomycetes</taxon>
        <taxon>Sordariomycetidae</taxon>
        <taxon>Magnaporthales</taxon>
        <taxon>Pyriculariaceae</taxon>
        <taxon>Pyricularia</taxon>
    </lineage>
</organism>
<name>A0ABQ8NLC0_PYRGI</name>
<sequence>MPWLAPTPDKHQLNYEALALLQDALENFDDFYGAGSMSCAIYDTAWVSMVTKTHDGEMQWLFPESFRVLLEEQDADGSWESSASQIDGILNTAAGLLSLIRHAKQPLQIAISGEDLQGRIERATTALQRQLDAWDVSLTLHVGYEIILPSMLKLISSEGVEIGPWRGEAELMAVNAAKMSRFKPEYLYGKMQLTALHSLESFVGLIDFDKVAHHKSHGAIMSSPSATAAFLMNLSTWDDEAEQYLRDVVARGPGSGRGGVPSAFPSTNFEYTWILSTLIQAGFTADDLKSPELQKMASILSRSLQDNGIMGFSPGIEADVDDTAKALICLGSLGQTISPEGMIKAFERETHFQTYANERDPSFSANCNALLALLCQADPSSCSAQILKVVQFLSNAWWISDGPIKDKWNLCHLYPTMLMVEAFVRLLAIIDQGRLPADFLPEELRSKVAIAVFQAGLRTMMEQKPDGSWNHSAEQTSYAVLILSESRRLRHFEFIQPDMDASVERAASFLQDAAIVPEPVWIEKVTYSSPLLTKSYRLAALKAASTTHQAVGHGIPLDITERKIFKYHQMYDMTPMFSSTPGWLIRASLVEGSLFLPLLRRGHLDIFPRRGMAEDKYFDIIPFTWTGCNNRNATFASAAFLHDMMRIAILDYQADEFMEAVAGSWFADDLGKLVEVIDHIFSAPSQADGVKAVDETSNETTSGAAQPSGTNGLPTAPEPAEHVEARECMRRFVKHVMEHPSVQAASPADQENLQREFRQYFLAQVDQIRHNQRFGAQDQQRRYLSPRTSFFQWLKETAARHVACPFTYAWALCVVPYVVGNLSRAREGGGGPSDCFASVEEKYYSADLCLHLASMCRMYNDHGSEARDGLEHNVNALHFPEFARTLRGAPSRDALFQLAEYERSCWQTGLARLQEVSLQEPDVALRRTKERRIAVLRTFMDTVDLYGQIYVVKDIASRMVPAQPLK</sequence>
<keyword evidence="9" id="KW-1185">Reference proteome</keyword>
<dbReference type="InterPro" id="IPR017057">
    <property type="entry name" value="Ent-kaurene_synthase_fun"/>
</dbReference>
<dbReference type="InterPro" id="IPR008930">
    <property type="entry name" value="Terpenoid_cyclase/PrenylTrfase"/>
</dbReference>